<dbReference type="Proteomes" id="UP000199073">
    <property type="component" value="Unassembled WGS sequence"/>
</dbReference>
<name>A0A1H0NBB5_9BACT</name>
<dbReference type="InterPro" id="IPR038763">
    <property type="entry name" value="DHH_sf"/>
</dbReference>
<dbReference type="EMBL" id="FNJI01000007">
    <property type="protein sequence ID" value="SDO89725.1"/>
    <property type="molecule type" value="Genomic_DNA"/>
</dbReference>
<organism evidence="1 2">
    <name type="scientific">Desulforhopalus singaporensis</name>
    <dbReference type="NCBI Taxonomy" id="91360"/>
    <lineage>
        <taxon>Bacteria</taxon>
        <taxon>Pseudomonadati</taxon>
        <taxon>Thermodesulfobacteriota</taxon>
        <taxon>Desulfobulbia</taxon>
        <taxon>Desulfobulbales</taxon>
        <taxon>Desulfocapsaceae</taxon>
        <taxon>Desulforhopalus</taxon>
    </lineage>
</organism>
<gene>
    <name evidence="1" type="ORF">SAMN05660330_01323</name>
</gene>
<dbReference type="RefSeq" id="WP_092221016.1">
    <property type="nucleotide sequence ID" value="NZ_FNJI01000007.1"/>
</dbReference>
<keyword evidence="2" id="KW-1185">Reference proteome</keyword>
<proteinExistence type="predicted"/>
<reference evidence="1 2" key="1">
    <citation type="submission" date="2016-10" db="EMBL/GenBank/DDBJ databases">
        <authorList>
            <person name="de Groot N.N."/>
        </authorList>
    </citation>
    <scope>NUCLEOTIDE SEQUENCE [LARGE SCALE GENOMIC DNA]</scope>
    <source>
        <strain evidence="1 2">DSM 12130</strain>
    </source>
</reference>
<dbReference type="OrthoDB" id="5429547at2"/>
<evidence type="ECO:0008006" key="3">
    <source>
        <dbReference type="Google" id="ProtNLM"/>
    </source>
</evidence>
<sequence length="320" mass="35721">MEQYDIFNGDADGIFALHQYRLKYPENNAVRITGVKRDIGLLRQIEGVKNCSVTVFDISFDSNRKSVDTLLADANHITYFDHHFCGNTPHDSRLTAHINPSADTCTSIIVNDTIGGEYGLWAICGAFGDNLQQQAAEMTSRFHLDPGRTSQLKELGELFNYNGYGADIQDLHFHPDNLYQAVAPYRDPFAFIADSEQLLTLRHGYHDDMASALGQPEYRTDSKNRVFIFPDAPWARRVSGVFSNLKAVEKGSCAHAIISENPDGSFRVSVRAPLDNKRNADTLCRQFPTGGGRAGSAGINQLPKSQFDLFIETFLKMYPD</sequence>
<evidence type="ECO:0000313" key="1">
    <source>
        <dbReference type="EMBL" id="SDO89725.1"/>
    </source>
</evidence>
<dbReference type="AlphaFoldDB" id="A0A1H0NBB5"/>
<dbReference type="STRING" id="91360.SAMN05660330_01323"/>
<evidence type="ECO:0000313" key="2">
    <source>
        <dbReference type="Proteomes" id="UP000199073"/>
    </source>
</evidence>
<dbReference type="SUPFAM" id="SSF64182">
    <property type="entry name" value="DHH phosphoesterases"/>
    <property type="match status" value="1"/>
</dbReference>
<accession>A0A1H0NBB5</accession>
<protein>
    <recommendedName>
        <fullName evidence="3">Acetyltransferase</fullName>
    </recommendedName>
</protein>